<proteinExistence type="predicted"/>
<dbReference type="AlphaFoldDB" id="A0A6S7IR60"/>
<dbReference type="Proteomes" id="UP001152795">
    <property type="component" value="Unassembled WGS sequence"/>
</dbReference>
<accession>A0A6S7IR60</accession>
<dbReference type="EMBL" id="CACRXK020010797">
    <property type="protein sequence ID" value="CAB4020133.1"/>
    <property type="molecule type" value="Genomic_DNA"/>
</dbReference>
<feature type="compositionally biased region" description="Low complexity" evidence="2">
    <location>
        <begin position="543"/>
        <end position="553"/>
    </location>
</feature>
<reference evidence="3" key="1">
    <citation type="submission" date="2020-04" db="EMBL/GenBank/DDBJ databases">
        <authorList>
            <person name="Alioto T."/>
            <person name="Alioto T."/>
            <person name="Gomez Garrido J."/>
        </authorList>
    </citation>
    <scope>NUCLEOTIDE SEQUENCE</scope>
    <source>
        <strain evidence="3">A484AB</strain>
    </source>
</reference>
<feature type="region of interest" description="Disordered" evidence="2">
    <location>
        <begin position="53"/>
        <end position="89"/>
    </location>
</feature>
<feature type="region of interest" description="Disordered" evidence="2">
    <location>
        <begin position="193"/>
        <end position="213"/>
    </location>
</feature>
<keyword evidence="1" id="KW-0175">Coiled coil</keyword>
<gene>
    <name evidence="3" type="ORF">PACLA_8A006083</name>
</gene>
<feature type="compositionally biased region" description="Low complexity" evidence="2">
    <location>
        <begin position="503"/>
        <end position="523"/>
    </location>
</feature>
<organism evidence="3 4">
    <name type="scientific">Paramuricea clavata</name>
    <name type="common">Red gorgonian</name>
    <name type="synonym">Violescent sea-whip</name>
    <dbReference type="NCBI Taxonomy" id="317549"/>
    <lineage>
        <taxon>Eukaryota</taxon>
        <taxon>Metazoa</taxon>
        <taxon>Cnidaria</taxon>
        <taxon>Anthozoa</taxon>
        <taxon>Octocorallia</taxon>
        <taxon>Malacalcyonacea</taxon>
        <taxon>Plexauridae</taxon>
        <taxon>Paramuricea</taxon>
    </lineage>
</organism>
<evidence type="ECO:0000256" key="2">
    <source>
        <dbReference type="SAM" id="MobiDB-lite"/>
    </source>
</evidence>
<sequence length="801" mass="93154">MDPNVTRESVMFTDSDDDLDFKKLLKASKSTDGFPEAFIHAIRHSTVRSLLTESSTCSPRSSYSDSISSLTDSDQSSGHHSPKESKLREQLTMIPESVLAALTNIQRSQLRRVREDASNHLESILRNVVNTVDGFYTDQLTRDLLIPVKKMIGSEENEGETRIKDEIRKILKGDTDDTRVYVRRGTQVVQKKRRKSIVDKKNEEVEEDEHEKEGKENEVVTVVAEEVEKPVCQVMLNLIDDLGEISTDRQTLLTEVLEWMERYPPGSLPDLCDTPSEEFQQDEVTDEKNLFTDWEVTKNIRRLTLLSEEMGLVKLDNNDGGNKKDKGDDRRKLLEEKMNKQKSRYIATKVFDAESLGEPKNWRSASNAISQVLEEATTSTTNPRSKQMFGNAHKQFRYMTELAEKRQDEKIKLDVQFTTVSGKLSKEKKDVKALRKKKQTLETQIERCQDDIVELKKEVEVRDEIIKERSEQIYELECLNEEQEETLKTERESKNQAPPPVAQPLTQQQQQQQPKQQQQQQQRPQKEETKQQATTSKEEMSSSEKQQSQQAKQKTTRRASKEGGVKAKKENKEEDKRKKQEKEDARRTSVIMSLKEAKAELEQIRKAGEARENLVKELKMKLETETGRFEQEKIKLEEEIQFHKLQTESAKKQLEIEQEAWEQTKNEMLQEKDKLTNEIQAKEEIINFQEQRIQEVAREMTLSLMRAGLQANTNTARGTATDKLLESKQLLAKLHLQYEYEMEKLRAYVKRESERQQAETRRLETEFKTNLNNIYRDTSVIYRAVNRFKECLAALFDRESK</sequence>
<name>A0A6S7IR60_PARCT</name>
<feature type="compositionally biased region" description="Low complexity" evidence="2">
    <location>
        <begin position="58"/>
        <end position="76"/>
    </location>
</feature>
<feature type="compositionally biased region" description="Basic and acidic residues" evidence="2">
    <location>
        <begin position="485"/>
        <end position="494"/>
    </location>
</feature>
<evidence type="ECO:0000313" key="3">
    <source>
        <dbReference type="EMBL" id="CAB4020133.1"/>
    </source>
</evidence>
<comment type="caution">
    <text evidence="3">The sequence shown here is derived from an EMBL/GenBank/DDBJ whole genome shotgun (WGS) entry which is preliminary data.</text>
</comment>
<feature type="region of interest" description="Disordered" evidence="2">
    <location>
        <begin position="484"/>
        <end position="590"/>
    </location>
</feature>
<dbReference type="OrthoDB" id="10056516at2759"/>
<feature type="compositionally biased region" description="Basic and acidic residues" evidence="2">
    <location>
        <begin position="524"/>
        <end position="542"/>
    </location>
</feature>
<feature type="coiled-coil region" evidence="1">
    <location>
        <begin position="424"/>
        <end position="458"/>
    </location>
</feature>
<protein>
    <submittedName>
        <fullName evidence="3">Uncharacterized protein</fullName>
    </submittedName>
</protein>
<evidence type="ECO:0000256" key="1">
    <source>
        <dbReference type="SAM" id="Coils"/>
    </source>
</evidence>
<keyword evidence="4" id="KW-1185">Reference proteome</keyword>
<feature type="compositionally biased region" description="Basic and acidic residues" evidence="2">
    <location>
        <begin position="559"/>
        <end position="587"/>
    </location>
</feature>
<evidence type="ECO:0000313" key="4">
    <source>
        <dbReference type="Proteomes" id="UP001152795"/>
    </source>
</evidence>